<reference evidence="2" key="1">
    <citation type="journal article" date="2005" name="Genome Res.">
        <title>Gene and alternative splicing annotation with AIR.</title>
        <authorList>
            <person name="Florea L."/>
            <person name="Di Francesco V."/>
            <person name="Miller J."/>
            <person name="Turner R."/>
            <person name="Yao A."/>
            <person name="Harris M."/>
            <person name="Walenz B."/>
            <person name="Mobarry C."/>
            <person name="Merkulov G.V."/>
            <person name="Charlab R."/>
            <person name="Dew I."/>
            <person name="Deng Z."/>
            <person name="Istrail S."/>
            <person name="Li P."/>
            <person name="Sutton G."/>
        </authorList>
    </citation>
    <scope>NUCLEOTIDE SEQUENCE</scope>
    <source>
        <strain evidence="2">BN</strain>
    </source>
</reference>
<dbReference type="EMBL" id="CH473979">
    <property type="protein sequence ID" value="EDM07500.1"/>
    <property type="molecule type" value="Genomic_DNA"/>
</dbReference>
<dbReference type="EMBL" id="CH473979">
    <property type="protein sequence ID" value="EDM07501.1"/>
    <property type="molecule type" value="Genomic_DNA"/>
</dbReference>
<sequence>MYPKVLRTALCPAPLPLHGDFGGFHAPGGAAGSGGRAARGHGKWAREQHPLREYECHLRHRGPQGQVAHHRHRLPDALAPAALRAQPPRSRVPTCAPRRSTAGGLPSAPAPLPGPTAHARSPRGGAGRGRLTHSGGGSQPRPAPRPGETRGRGLPRKEAGPARGGGYCEFNYKE</sequence>
<organism evidence="2">
    <name type="scientific">Rattus norvegicus</name>
    <name type="common">Rat</name>
    <dbReference type="NCBI Taxonomy" id="10116"/>
    <lineage>
        <taxon>Eukaryota</taxon>
        <taxon>Metazoa</taxon>
        <taxon>Chordata</taxon>
        <taxon>Craniata</taxon>
        <taxon>Vertebrata</taxon>
        <taxon>Euteleostomi</taxon>
        <taxon>Mammalia</taxon>
        <taxon>Eutheria</taxon>
        <taxon>Euarchontoglires</taxon>
        <taxon>Glires</taxon>
        <taxon>Rodentia</taxon>
        <taxon>Myomorpha</taxon>
        <taxon>Muroidea</taxon>
        <taxon>Muridae</taxon>
        <taxon>Murinae</taxon>
        <taxon>Rattus</taxon>
    </lineage>
</organism>
<reference evidence="2" key="2">
    <citation type="submission" date="2005-09" db="EMBL/GenBank/DDBJ databases">
        <authorList>
            <person name="Mural R.J."/>
            <person name="Li P.W."/>
            <person name="Adams M.D."/>
            <person name="Amanatides P.G."/>
            <person name="Baden-Tillson H."/>
            <person name="Barnstead M."/>
            <person name="Chin S.H."/>
            <person name="Dew I."/>
            <person name="Evans C.A."/>
            <person name="Ferriera S."/>
            <person name="Flanigan M."/>
            <person name="Fosler C."/>
            <person name="Glodek A."/>
            <person name="Gu Z."/>
            <person name="Holt R.A."/>
            <person name="Jennings D."/>
            <person name="Kraft C.L."/>
            <person name="Lu F."/>
            <person name="Nguyen T."/>
            <person name="Nusskern D.R."/>
            <person name="Pfannkoch C.M."/>
            <person name="Sitter C."/>
            <person name="Sutton G.G."/>
            <person name="Venter J.C."/>
            <person name="Wang Z."/>
            <person name="Woodage T."/>
            <person name="Zheng X.H."/>
            <person name="Zhong F."/>
        </authorList>
    </citation>
    <scope>NUCLEOTIDE SEQUENCE</scope>
    <source>
        <strain evidence="2">BN</strain>
    </source>
</reference>
<gene>
    <name evidence="2" type="primary">RGD1309036_predicted</name>
    <name evidence="2" type="ORF">rCG_54234</name>
</gene>
<dbReference type="Proteomes" id="UP000234681">
    <property type="component" value="Chromosome 1"/>
</dbReference>
<evidence type="ECO:0000313" key="2">
    <source>
        <dbReference type="EMBL" id="EDM07500.1"/>
    </source>
</evidence>
<feature type="compositionally biased region" description="Basic and acidic residues" evidence="1">
    <location>
        <begin position="147"/>
        <end position="160"/>
    </location>
</feature>
<proteinExistence type="predicted"/>
<dbReference type="AlphaFoldDB" id="A6JAN3"/>
<feature type="region of interest" description="Disordered" evidence="1">
    <location>
        <begin position="62"/>
        <end position="174"/>
    </location>
</feature>
<name>A6JAN3_RAT</name>
<accession>A6JAN3</accession>
<feature type="compositionally biased region" description="Low complexity" evidence="1">
    <location>
        <begin position="76"/>
        <end position="91"/>
    </location>
</feature>
<protein>
    <submittedName>
        <fullName evidence="2">Hypothetical LOC292874 (Predicted), isoform CRA_b</fullName>
    </submittedName>
</protein>
<feature type="compositionally biased region" description="Gly residues" evidence="1">
    <location>
        <begin position="124"/>
        <end position="138"/>
    </location>
</feature>
<evidence type="ECO:0000256" key="1">
    <source>
        <dbReference type="SAM" id="MobiDB-lite"/>
    </source>
</evidence>
<feature type="compositionally biased region" description="Basic residues" evidence="1">
    <location>
        <begin position="62"/>
        <end position="73"/>
    </location>
</feature>